<dbReference type="Proteomes" id="UP000260812">
    <property type="component" value="Unassembled WGS sequence"/>
</dbReference>
<sequence>MFGYVIVNKQELKFRDFDLYQSYYCGFCRELKERYGVKGQITVTYDMTFLILLLTGLYETEDKVSECKCIAHPFDKHPTRRNSFTEYAADMNILLTYYQCMDDWEDEKKVWKRGYAGILKKAFRDTSARHPEKAEVISAQLNALHEYEKKGEKNLDIVAGCFGNIMSEIFAFRKDEWEEDLRRMGFFLGKYIYLMDAYEDMEKDEKNGNFNPFLSMRGESGFDDKVYQILRMMMAECSRAFEKLPILENTDILRNILYSGVWCRYEMVRGRRKEQQENA</sequence>
<gene>
    <name evidence="1" type="ORF">DXC51_27125</name>
</gene>
<evidence type="ECO:0000313" key="1">
    <source>
        <dbReference type="EMBL" id="RGE55918.1"/>
    </source>
</evidence>
<reference evidence="1" key="1">
    <citation type="submission" date="2018-08" db="EMBL/GenBank/DDBJ databases">
        <title>A genome reference for cultivated species of the human gut microbiota.</title>
        <authorList>
            <person name="Zou Y."/>
            <person name="Xue W."/>
            <person name="Luo G."/>
        </authorList>
    </citation>
    <scope>NUCLEOTIDE SEQUENCE [LARGE SCALE GENOMIC DNA]</scope>
    <source>
        <strain evidence="1">TF05-5AC</strain>
    </source>
</reference>
<dbReference type="AlphaFoldDB" id="A0A3E3HVQ1"/>
<accession>A0A3E3HVQ1</accession>
<evidence type="ECO:0000313" key="2">
    <source>
        <dbReference type="Proteomes" id="UP000260812"/>
    </source>
</evidence>
<dbReference type="RefSeq" id="WP_021636313.1">
    <property type="nucleotide sequence ID" value="NZ_CANNOQ010000153.1"/>
</dbReference>
<dbReference type="GeneID" id="97990424"/>
<protein>
    <submittedName>
        <fullName evidence="1">Uncharacterized protein</fullName>
    </submittedName>
</protein>
<dbReference type="Pfam" id="PF18937">
    <property type="entry name" value="DUF5685"/>
    <property type="match status" value="1"/>
</dbReference>
<proteinExistence type="predicted"/>
<comment type="caution">
    <text evidence="1">The sequence shown here is derived from an EMBL/GenBank/DDBJ whole genome shotgun (WGS) entry which is preliminary data.</text>
</comment>
<dbReference type="EMBL" id="QVLV01000034">
    <property type="protein sequence ID" value="RGE55918.1"/>
    <property type="molecule type" value="Genomic_DNA"/>
</dbReference>
<organism evidence="1 2">
    <name type="scientific">Eisenbergiella massiliensis</name>
    <dbReference type="NCBI Taxonomy" id="1720294"/>
    <lineage>
        <taxon>Bacteria</taxon>
        <taxon>Bacillati</taxon>
        <taxon>Bacillota</taxon>
        <taxon>Clostridia</taxon>
        <taxon>Lachnospirales</taxon>
        <taxon>Lachnospiraceae</taxon>
        <taxon>Eisenbergiella</taxon>
    </lineage>
</organism>
<name>A0A3E3HVQ1_9FIRM</name>
<keyword evidence="2" id="KW-1185">Reference proteome</keyword>
<dbReference type="InterPro" id="IPR043740">
    <property type="entry name" value="DUF5685"/>
</dbReference>